<reference evidence="2" key="1">
    <citation type="submission" date="2022-11" db="UniProtKB">
        <authorList>
            <consortium name="WormBaseParasite"/>
        </authorList>
    </citation>
    <scope>IDENTIFICATION</scope>
</reference>
<evidence type="ECO:0000313" key="2">
    <source>
        <dbReference type="WBParaSite" id="jg13128"/>
    </source>
</evidence>
<accession>A0A915CVR6</accession>
<dbReference type="Proteomes" id="UP000887574">
    <property type="component" value="Unplaced"/>
</dbReference>
<sequence length="67" mass="8254">MNDYGHGRRKQKTMTYWSHNFTKFVSSRPYEDNVNIQSITMNRATMQFICNFKRRRRFLAFTLQNRN</sequence>
<organism evidence="1 2">
    <name type="scientific">Ditylenchus dipsaci</name>
    <dbReference type="NCBI Taxonomy" id="166011"/>
    <lineage>
        <taxon>Eukaryota</taxon>
        <taxon>Metazoa</taxon>
        <taxon>Ecdysozoa</taxon>
        <taxon>Nematoda</taxon>
        <taxon>Chromadorea</taxon>
        <taxon>Rhabditida</taxon>
        <taxon>Tylenchina</taxon>
        <taxon>Tylenchomorpha</taxon>
        <taxon>Sphaerularioidea</taxon>
        <taxon>Anguinidae</taxon>
        <taxon>Anguininae</taxon>
        <taxon>Ditylenchus</taxon>
    </lineage>
</organism>
<dbReference type="AlphaFoldDB" id="A0A915CVR6"/>
<protein>
    <submittedName>
        <fullName evidence="2">Uncharacterized protein</fullName>
    </submittedName>
</protein>
<dbReference type="WBParaSite" id="jg13128">
    <property type="protein sequence ID" value="jg13128"/>
    <property type="gene ID" value="jg13128"/>
</dbReference>
<evidence type="ECO:0000313" key="1">
    <source>
        <dbReference type="Proteomes" id="UP000887574"/>
    </source>
</evidence>
<proteinExistence type="predicted"/>
<keyword evidence="1" id="KW-1185">Reference proteome</keyword>
<name>A0A915CVR6_9BILA</name>